<name>A0A3R8DC74_APHAT</name>
<dbReference type="InterPro" id="IPR036322">
    <property type="entry name" value="WD40_repeat_dom_sf"/>
</dbReference>
<comment type="caution">
    <text evidence="3">The sequence shown here is derived from an EMBL/GenBank/DDBJ whole genome shotgun (WGS) entry which is preliminary data.</text>
</comment>
<dbReference type="CDD" id="cd00096">
    <property type="entry name" value="Ig"/>
    <property type="match status" value="1"/>
</dbReference>
<protein>
    <submittedName>
        <fullName evidence="3">Uncharacterized protein</fullName>
    </submittedName>
</protein>
<dbReference type="InterPro" id="IPR017438">
    <property type="entry name" value="ATP-NAD_kinase_N"/>
</dbReference>
<dbReference type="PROSITE" id="PS50082">
    <property type="entry name" value="WD_REPEATS_2"/>
    <property type="match status" value="1"/>
</dbReference>
<dbReference type="Proteomes" id="UP000284702">
    <property type="component" value="Unassembled WGS sequence"/>
</dbReference>
<keyword evidence="2" id="KW-0175">Coiled coil</keyword>
<dbReference type="Gene3D" id="2.130.10.10">
    <property type="entry name" value="YVTN repeat-like/Quinoprotein amine dehydrogenase"/>
    <property type="match status" value="1"/>
</dbReference>
<dbReference type="Gene3D" id="3.40.50.10330">
    <property type="entry name" value="Probable inorganic polyphosphate/atp-NAD kinase, domain 1"/>
    <property type="match status" value="1"/>
</dbReference>
<feature type="coiled-coil region" evidence="2">
    <location>
        <begin position="431"/>
        <end position="484"/>
    </location>
</feature>
<dbReference type="SUPFAM" id="SSF50978">
    <property type="entry name" value="WD40 repeat-like"/>
    <property type="match status" value="1"/>
</dbReference>
<sequence length="633" mass="70979">MCGVSTRNVYAHAVPNDRLREMEKLEADVATGTRSRDYDDVIVDLEKLEDAAQERRRVALMRAKKAARGLDPNQTYAPSIRRHPPPSVVLFPGRSAFVSVVADQSDTYTWCFNGAPIPEDAPGFRGTRSCFLKIQFFTKAMCGAYTCRCSNDDGVIASTPFDSVAIVLPEDDVKRNKSLPRQPTNPCAATSTELCMATSLTSIRRVAFVGQNAWLLLSDMQHTILLYAIRKDGVVESQLPTHALTCAKRAHVIATSPWLPHFCIMYGKNAAMEVVTMAQGYRRQQVPLTHKPTCVEFAAMGSQVAVGEKRVQHGVLRIVNVETLQTNMIVAAAHFGGIQFLRWIPRHHNFVFSLGHDHTIKLWDTAKKECVVSFQVHTSVPSDVLVTCNAAMECTITVSTFAKQIEKWTIGALQQIICYEFAYLATHDVVMDEIRDAASSLQKLLAALEAQENEDDQSPACVKATKLKARVHELEQRMKNVMDEKDYWLRRCVQYEASFATMVRRARSNSELREMADTITNPMCSRSSSPREKNSPAHLAEMSHTPSMLPSMIKIGPKRASFRLLQCSDMECEVLPSLNRTIQTQCRSKNNVQLMWDTPPTTILIVKKPNEPTVAQTMREVATWLMTAKHMRV</sequence>
<dbReference type="Gene3D" id="2.60.40.10">
    <property type="entry name" value="Immunoglobulins"/>
    <property type="match status" value="1"/>
</dbReference>
<feature type="repeat" description="WD" evidence="1">
    <location>
        <begin position="331"/>
        <end position="373"/>
    </location>
</feature>
<keyword evidence="4" id="KW-1185">Reference proteome</keyword>
<dbReference type="AlphaFoldDB" id="A0A3R8DC74"/>
<keyword evidence="1" id="KW-0853">WD repeat</keyword>
<dbReference type="InterPro" id="IPR013783">
    <property type="entry name" value="Ig-like_fold"/>
</dbReference>
<accession>A0A3R8DC74</accession>
<dbReference type="EMBL" id="MZMZ02002727">
    <property type="protein sequence ID" value="RQM24401.1"/>
    <property type="molecule type" value="Genomic_DNA"/>
</dbReference>
<evidence type="ECO:0000256" key="1">
    <source>
        <dbReference type="PROSITE-ProRule" id="PRU00221"/>
    </source>
</evidence>
<dbReference type="InterPro" id="IPR036179">
    <property type="entry name" value="Ig-like_dom_sf"/>
</dbReference>
<dbReference type="SUPFAM" id="SSF48726">
    <property type="entry name" value="Immunoglobulin"/>
    <property type="match status" value="1"/>
</dbReference>
<evidence type="ECO:0000313" key="3">
    <source>
        <dbReference type="EMBL" id="RQM24401.1"/>
    </source>
</evidence>
<dbReference type="VEuPathDB" id="FungiDB:H257_12500"/>
<evidence type="ECO:0000313" key="4">
    <source>
        <dbReference type="Proteomes" id="UP000284702"/>
    </source>
</evidence>
<dbReference type="InterPro" id="IPR015943">
    <property type="entry name" value="WD40/YVTN_repeat-like_dom_sf"/>
</dbReference>
<evidence type="ECO:0000256" key="2">
    <source>
        <dbReference type="SAM" id="Coils"/>
    </source>
</evidence>
<reference evidence="3" key="1">
    <citation type="submission" date="2018-07" db="EMBL/GenBank/DDBJ databases">
        <title>Annotation of Aphanomyces astaci genome assembly.</title>
        <authorList>
            <person name="Studholme D.J."/>
        </authorList>
    </citation>
    <scope>NUCLEOTIDE SEQUENCE [LARGE SCALE GENOMIC DNA]</scope>
    <source>
        <strain evidence="3">Pc</strain>
    </source>
</reference>
<dbReference type="InterPro" id="IPR001680">
    <property type="entry name" value="WD40_rpt"/>
</dbReference>
<proteinExistence type="predicted"/>
<feature type="non-terminal residue" evidence="3">
    <location>
        <position position="633"/>
    </location>
</feature>
<gene>
    <name evidence="3" type="ORF">B5M09_001208</name>
</gene>
<organism evidence="3 4">
    <name type="scientific">Aphanomyces astaci</name>
    <name type="common">Crayfish plague agent</name>
    <dbReference type="NCBI Taxonomy" id="112090"/>
    <lineage>
        <taxon>Eukaryota</taxon>
        <taxon>Sar</taxon>
        <taxon>Stramenopiles</taxon>
        <taxon>Oomycota</taxon>
        <taxon>Saprolegniomycetes</taxon>
        <taxon>Saprolegniales</taxon>
        <taxon>Verrucalvaceae</taxon>
        <taxon>Aphanomyces</taxon>
    </lineage>
</organism>